<comment type="similarity">
    <text evidence="5">Belongs to the TAM41 family.</text>
</comment>
<evidence type="ECO:0000313" key="19">
    <source>
        <dbReference type="EMBL" id="CEM53677.1"/>
    </source>
</evidence>
<dbReference type="GO" id="GO:0016024">
    <property type="term" value="P:CDP-diacylglycerol biosynthetic process"/>
    <property type="evidence" value="ECO:0007669"/>
    <property type="project" value="UniProtKB-UniPathway"/>
</dbReference>
<name>A0A0G4I9J0_9ALVE</name>
<reference evidence="19" key="1">
    <citation type="submission" date="2014-11" db="EMBL/GenBank/DDBJ databases">
        <authorList>
            <person name="Otto D Thomas"/>
            <person name="Naeem Raeece"/>
        </authorList>
    </citation>
    <scope>NUCLEOTIDE SEQUENCE</scope>
</reference>
<evidence type="ECO:0000256" key="9">
    <source>
        <dbReference type="ARBA" id="ARBA00022679"/>
    </source>
</evidence>
<dbReference type="EC" id="2.7.7.41" evidence="6"/>
<evidence type="ECO:0000256" key="16">
    <source>
        <dbReference type="ARBA" id="ARBA00023209"/>
    </source>
</evidence>
<evidence type="ECO:0000256" key="3">
    <source>
        <dbReference type="ARBA" id="ARBA00005119"/>
    </source>
</evidence>
<protein>
    <recommendedName>
        <fullName evidence="7">Phosphatidate cytidylyltransferase, mitochondrial</fullName>
        <ecNumber evidence="6">2.7.7.41</ecNumber>
    </recommendedName>
    <alternativeName>
        <fullName evidence="18">CDP-diacylglycerol synthase</fullName>
    </alternativeName>
</protein>
<evidence type="ECO:0000256" key="7">
    <source>
        <dbReference type="ARBA" id="ARBA00018337"/>
    </source>
</evidence>
<evidence type="ECO:0000256" key="8">
    <source>
        <dbReference type="ARBA" id="ARBA00022516"/>
    </source>
</evidence>
<gene>
    <name evidence="19" type="ORF">Cvel_12163</name>
</gene>
<dbReference type="PANTHER" id="PTHR13619:SF0">
    <property type="entry name" value="PHOSPHATIDATE CYTIDYLYLTRANSFERASE, MITOCHONDRIAL"/>
    <property type="match status" value="1"/>
</dbReference>
<dbReference type="Pfam" id="PF09139">
    <property type="entry name" value="Tam41_Mmp37"/>
    <property type="match status" value="1"/>
</dbReference>
<evidence type="ECO:0000256" key="12">
    <source>
        <dbReference type="ARBA" id="ARBA00022842"/>
    </source>
</evidence>
<dbReference type="VEuPathDB" id="CryptoDB:Cvel_12163"/>
<evidence type="ECO:0000256" key="5">
    <source>
        <dbReference type="ARBA" id="ARBA00005458"/>
    </source>
</evidence>
<dbReference type="AlphaFoldDB" id="A0A0G4I9J0"/>
<keyword evidence="9" id="KW-0808">Transferase</keyword>
<accession>A0A0G4I9J0</accession>
<comment type="cofactor">
    <cofactor evidence="1">
        <name>Mg(2+)</name>
        <dbReference type="ChEBI" id="CHEBI:18420"/>
    </cofactor>
</comment>
<evidence type="ECO:0000256" key="11">
    <source>
        <dbReference type="ARBA" id="ARBA00022792"/>
    </source>
</evidence>
<keyword evidence="16" id="KW-0594">Phospholipid biosynthesis</keyword>
<sequence length="413" mass="45342">MLDLLLVLPRGGRGIGGSQWTAASGAVHWHEANLDMNPGHYRSFVAKVGGGERVGQVQRWRRPKVWFNPNVEIPMGGQAEGRKTIRGRLCKYGVTTLEDLESDLTSWDDLYLAGRLHKPVEIFVPPSDPRTASADFADLSSLGKKIEFNRLCALTTALMTLPRFFSLSELLREIVSLSYRGDVRLDFKMEDPRKVERLVSGQILDLLSIYGGLLVPEVFSKPQPVLAVEKAQLPQGTSPSDSVALKEEETDGLTGLIASVKLQELPSGLSSEKMKEKVAAALKTEGASKEREEVAGLLSDPHFVLTRPAVWNDVKERAFEDLPESLKYRANALSAGSRFGNIFSPLSLLSEQRVERGMGPDVVKMPWNGEVLSESAKWLVRRSSSTQLLKGVLSSGVMTSALYAARKAQKAVS</sequence>
<organism evidence="19">
    <name type="scientific">Chromera velia CCMP2878</name>
    <dbReference type="NCBI Taxonomy" id="1169474"/>
    <lineage>
        <taxon>Eukaryota</taxon>
        <taxon>Sar</taxon>
        <taxon>Alveolata</taxon>
        <taxon>Colpodellida</taxon>
        <taxon>Chromeraceae</taxon>
        <taxon>Chromera</taxon>
    </lineage>
</organism>
<dbReference type="UniPathway" id="UPA00557">
    <property type="reaction ID" value="UER00614"/>
</dbReference>
<keyword evidence="8" id="KW-0444">Lipid biosynthesis</keyword>
<dbReference type="EMBL" id="CDMZ01005715">
    <property type="protein sequence ID" value="CEM53677.1"/>
    <property type="molecule type" value="Genomic_DNA"/>
</dbReference>
<comment type="pathway">
    <text evidence="3">Phospholipid metabolism; CDP-diacylglycerol biosynthesis; CDP-diacylglycerol from sn-glycerol 3-phosphate: step 3/3.</text>
</comment>
<evidence type="ECO:0000256" key="1">
    <source>
        <dbReference type="ARBA" id="ARBA00001946"/>
    </source>
</evidence>
<dbReference type="GO" id="GO:0005743">
    <property type="term" value="C:mitochondrial inner membrane"/>
    <property type="evidence" value="ECO:0007669"/>
    <property type="project" value="UniProtKB-SubCell"/>
</dbReference>
<evidence type="ECO:0000256" key="17">
    <source>
        <dbReference type="ARBA" id="ARBA00023264"/>
    </source>
</evidence>
<keyword evidence="13" id="KW-0443">Lipid metabolism</keyword>
<proteinExistence type="inferred from homology"/>
<keyword evidence="12" id="KW-0460">Magnesium</keyword>
<dbReference type="PANTHER" id="PTHR13619">
    <property type="entry name" value="PHOSPHATIDATE CYTIDYLYLTRANSFERASE, MITOCHONDRIAL"/>
    <property type="match status" value="1"/>
</dbReference>
<comment type="subcellular location">
    <subcellularLocation>
        <location evidence="2">Mitochondrion inner membrane</location>
        <topology evidence="2">Peripheral membrane protein</topology>
        <orientation evidence="2">Matrix side</orientation>
    </subcellularLocation>
</comment>
<evidence type="ECO:0000256" key="15">
    <source>
        <dbReference type="ARBA" id="ARBA00023136"/>
    </source>
</evidence>
<dbReference type="InterPro" id="IPR015222">
    <property type="entry name" value="Tam41"/>
</dbReference>
<evidence type="ECO:0000256" key="6">
    <source>
        <dbReference type="ARBA" id="ARBA00012487"/>
    </source>
</evidence>
<evidence type="ECO:0000256" key="18">
    <source>
        <dbReference type="ARBA" id="ARBA00029893"/>
    </source>
</evidence>
<evidence type="ECO:0000256" key="13">
    <source>
        <dbReference type="ARBA" id="ARBA00023098"/>
    </source>
</evidence>
<evidence type="ECO:0000256" key="10">
    <source>
        <dbReference type="ARBA" id="ARBA00022695"/>
    </source>
</evidence>
<evidence type="ECO:0000256" key="14">
    <source>
        <dbReference type="ARBA" id="ARBA00023128"/>
    </source>
</evidence>
<comment type="pathway">
    <text evidence="4">Lipid metabolism.</text>
</comment>
<keyword evidence="14" id="KW-0496">Mitochondrion</keyword>
<evidence type="ECO:0000256" key="2">
    <source>
        <dbReference type="ARBA" id="ARBA00004443"/>
    </source>
</evidence>
<keyword evidence="10" id="KW-0548">Nucleotidyltransferase</keyword>
<dbReference type="GO" id="GO:0032049">
    <property type="term" value="P:cardiolipin biosynthetic process"/>
    <property type="evidence" value="ECO:0007669"/>
    <property type="project" value="InterPro"/>
</dbReference>
<dbReference type="GO" id="GO:0004605">
    <property type="term" value="F:phosphatidate cytidylyltransferase activity"/>
    <property type="evidence" value="ECO:0007669"/>
    <property type="project" value="UniProtKB-EC"/>
</dbReference>
<keyword evidence="17" id="KW-1208">Phospholipid metabolism</keyword>
<keyword evidence="11" id="KW-0999">Mitochondrion inner membrane</keyword>
<keyword evidence="15" id="KW-0472">Membrane</keyword>
<evidence type="ECO:0000256" key="4">
    <source>
        <dbReference type="ARBA" id="ARBA00005189"/>
    </source>
</evidence>